<keyword evidence="4 12" id="KW-0808">Transferase</keyword>
<comment type="subcellular location">
    <subcellularLocation>
        <location evidence="1">Cytoplasm</location>
    </subcellularLocation>
</comment>
<feature type="domain" description="DNA polymerase III beta sliding clamp central" evidence="10">
    <location>
        <begin position="127"/>
        <end position="246"/>
    </location>
</feature>
<dbReference type="Gene3D" id="3.10.150.10">
    <property type="entry name" value="DNA Polymerase III, subunit A, domain 2"/>
    <property type="match status" value="3"/>
</dbReference>
<accession>A0A853BMH3</accession>
<organism evidence="12 13">
    <name type="scientific">Streptomonospora nanhaiensis</name>
    <dbReference type="NCBI Taxonomy" id="1323731"/>
    <lineage>
        <taxon>Bacteria</taxon>
        <taxon>Bacillati</taxon>
        <taxon>Actinomycetota</taxon>
        <taxon>Actinomycetes</taxon>
        <taxon>Streptosporangiales</taxon>
        <taxon>Nocardiopsidaceae</taxon>
        <taxon>Streptomonospora</taxon>
    </lineage>
</organism>
<evidence type="ECO:0000256" key="4">
    <source>
        <dbReference type="ARBA" id="ARBA00022679"/>
    </source>
</evidence>
<evidence type="ECO:0000256" key="7">
    <source>
        <dbReference type="ARBA" id="ARBA00022932"/>
    </source>
</evidence>
<evidence type="ECO:0000259" key="11">
    <source>
        <dbReference type="Pfam" id="PF02768"/>
    </source>
</evidence>
<dbReference type="SUPFAM" id="SSF55979">
    <property type="entry name" value="DNA clamp"/>
    <property type="match status" value="3"/>
</dbReference>
<proteinExistence type="inferred from homology"/>
<dbReference type="CDD" id="cd00140">
    <property type="entry name" value="beta_clamp"/>
    <property type="match status" value="1"/>
</dbReference>
<dbReference type="GO" id="GO:0003677">
    <property type="term" value="F:DNA binding"/>
    <property type="evidence" value="ECO:0007669"/>
    <property type="project" value="UniProtKB-KW"/>
</dbReference>
<dbReference type="EMBL" id="JACCFO010000001">
    <property type="protein sequence ID" value="NYI95905.1"/>
    <property type="molecule type" value="Genomic_DNA"/>
</dbReference>
<dbReference type="RefSeq" id="WP_179767356.1">
    <property type="nucleotide sequence ID" value="NZ_JACCFO010000001.1"/>
</dbReference>
<keyword evidence="13" id="KW-1185">Reference proteome</keyword>
<comment type="caution">
    <text evidence="12">The sequence shown here is derived from an EMBL/GenBank/DDBJ whole genome shotgun (WGS) entry which is preliminary data.</text>
</comment>
<evidence type="ECO:0000256" key="3">
    <source>
        <dbReference type="ARBA" id="ARBA00022490"/>
    </source>
</evidence>
<dbReference type="Pfam" id="PF02767">
    <property type="entry name" value="DNA_pol3_beta_2"/>
    <property type="match status" value="1"/>
</dbReference>
<dbReference type="GO" id="GO:0005737">
    <property type="term" value="C:cytoplasm"/>
    <property type="evidence" value="ECO:0007669"/>
    <property type="project" value="UniProtKB-SubCell"/>
</dbReference>
<dbReference type="InterPro" id="IPR022637">
    <property type="entry name" value="DNA_polIII_beta_cen"/>
</dbReference>
<name>A0A853BMH3_9ACTN</name>
<reference evidence="12 13" key="1">
    <citation type="submission" date="2020-07" db="EMBL/GenBank/DDBJ databases">
        <title>Sequencing the genomes of 1000 actinobacteria strains.</title>
        <authorList>
            <person name="Klenk H.-P."/>
        </authorList>
    </citation>
    <scope>NUCLEOTIDE SEQUENCE [LARGE SCALE GENOMIC DNA]</scope>
    <source>
        <strain evidence="12 13">DSM 45927</strain>
    </source>
</reference>
<evidence type="ECO:0000256" key="2">
    <source>
        <dbReference type="ARBA" id="ARBA00010752"/>
    </source>
</evidence>
<evidence type="ECO:0000259" key="9">
    <source>
        <dbReference type="Pfam" id="PF00712"/>
    </source>
</evidence>
<dbReference type="InterPro" id="IPR046938">
    <property type="entry name" value="DNA_clamp_sf"/>
</dbReference>
<dbReference type="Pfam" id="PF02768">
    <property type="entry name" value="DNA_pol3_beta_3"/>
    <property type="match status" value="1"/>
</dbReference>
<dbReference type="GO" id="GO:0009360">
    <property type="term" value="C:DNA polymerase III complex"/>
    <property type="evidence" value="ECO:0007669"/>
    <property type="project" value="InterPro"/>
</dbReference>
<dbReference type="NCBIfam" id="TIGR00663">
    <property type="entry name" value="dnan"/>
    <property type="match status" value="1"/>
</dbReference>
<dbReference type="EC" id="2.7.7.7" evidence="12"/>
<evidence type="ECO:0000256" key="1">
    <source>
        <dbReference type="ARBA" id="ARBA00004496"/>
    </source>
</evidence>
<dbReference type="Pfam" id="PF00712">
    <property type="entry name" value="DNA_pol3_beta"/>
    <property type="match status" value="1"/>
</dbReference>
<feature type="domain" description="DNA polymerase III beta sliding clamp C-terminal" evidence="11">
    <location>
        <begin position="260"/>
        <end position="357"/>
    </location>
</feature>
<evidence type="ECO:0000313" key="13">
    <source>
        <dbReference type="Proteomes" id="UP000575985"/>
    </source>
</evidence>
<evidence type="ECO:0000313" key="12">
    <source>
        <dbReference type="EMBL" id="NYI95905.1"/>
    </source>
</evidence>
<feature type="domain" description="DNA polymerase III beta sliding clamp N-terminal" evidence="9">
    <location>
        <begin position="1"/>
        <end position="117"/>
    </location>
</feature>
<dbReference type="GO" id="GO:0006271">
    <property type="term" value="P:DNA strand elongation involved in DNA replication"/>
    <property type="evidence" value="ECO:0007669"/>
    <property type="project" value="TreeGrafter"/>
</dbReference>
<keyword evidence="6" id="KW-0235">DNA replication</keyword>
<evidence type="ECO:0000256" key="6">
    <source>
        <dbReference type="ARBA" id="ARBA00022705"/>
    </source>
</evidence>
<evidence type="ECO:0000259" key="10">
    <source>
        <dbReference type="Pfam" id="PF02767"/>
    </source>
</evidence>
<dbReference type="PANTHER" id="PTHR30478">
    <property type="entry name" value="DNA POLYMERASE III SUBUNIT BETA"/>
    <property type="match status" value="1"/>
</dbReference>
<sequence length="381" mass="39687">MKLTVDSRALAAELAWAVKFLPARPAVPVLAGVRLDATDGLLRVTVFDYDTCARAEVPADIEEEGAVLAPGRVLAAAAGHLPDGPALLEAEGPALGLSCGSARFRLLTLPLEDYPHTPAVPEPLGEIDGDALAEAVAGTHVACSTDLTLPMFTGVLLTAEGTRVRLQATDRYRLAEQALDWTPTRPGAAARVLVPGRVLATAARAMTGAPVRIGLAEDHGTPSAVTLAGAGRSLTATLLDTKDYPDLNRFFTTAAEGEAVIAPTQRLLEAVRRAATIAYRHTPVALTITADRIDVECGVDDTQSGDTVSAVAQSETRVAFNPAYLADALSHIPGGTVRLLVPPGGSGLVLLTADEDDPAYRHIVVPVRTADAGRQTERSAA</sequence>
<keyword evidence="8" id="KW-0238">DNA-binding</keyword>
<comment type="similarity">
    <text evidence="2">Belongs to the beta sliding clamp family.</text>
</comment>
<dbReference type="InterPro" id="IPR022634">
    <property type="entry name" value="DNA_polIII_beta_N"/>
</dbReference>
<dbReference type="AlphaFoldDB" id="A0A853BMH3"/>
<evidence type="ECO:0000256" key="5">
    <source>
        <dbReference type="ARBA" id="ARBA00022695"/>
    </source>
</evidence>
<evidence type="ECO:0000256" key="8">
    <source>
        <dbReference type="ARBA" id="ARBA00023125"/>
    </source>
</evidence>
<dbReference type="GO" id="GO:0003887">
    <property type="term" value="F:DNA-directed DNA polymerase activity"/>
    <property type="evidence" value="ECO:0007669"/>
    <property type="project" value="UniProtKB-KW"/>
</dbReference>
<keyword evidence="3" id="KW-0963">Cytoplasm</keyword>
<keyword evidence="5 12" id="KW-0548">Nucleotidyltransferase</keyword>
<dbReference type="InterPro" id="IPR022635">
    <property type="entry name" value="DNA_polIII_beta_C"/>
</dbReference>
<protein>
    <submittedName>
        <fullName evidence="12">DNA polymerase-3 subunit beta</fullName>
        <ecNumber evidence="12">2.7.7.7</ecNumber>
    </submittedName>
</protein>
<gene>
    <name evidence="12" type="ORF">HNR12_002182</name>
</gene>
<dbReference type="InterPro" id="IPR001001">
    <property type="entry name" value="DNA_polIII_beta"/>
</dbReference>
<keyword evidence="7" id="KW-0239">DNA-directed DNA polymerase</keyword>
<dbReference type="Proteomes" id="UP000575985">
    <property type="component" value="Unassembled WGS sequence"/>
</dbReference>
<dbReference type="SMART" id="SM00480">
    <property type="entry name" value="POL3Bc"/>
    <property type="match status" value="1"/>
</dbReference>
<dbReference type="GO" id="GO:0008408">
    <property type="term" value="F:3'-5' exonuclease activity"/>
    <property type="evidence" value="ECO:0007669"/>
    <property type="project" value="InterPro"/>
</dbReference>
<dbReference type="PANTHER" id="PTHR30478:SF0">
    <property type="entry name" value="BETA SLIDING CLAMP"/>
    <property type="match status" value="1"/>
</dbReference>